<reference evidence="2 3" key="1">
    <citation type="journal article" date="2018" name="Front. Microbiol.">
        <title>Hydrolytic Capabilities as a Key to Environmental Success: Chitinolytic and Cellulolytic Acidobacteria From Acidic Sub-arctic Soils and Boreal Peatlands.</title>
        <authorList>
            <person name="Belova S.E."/>
            <person name="Ravin N.V."/>
            <person name="Pankratov T.A."/>
            <person name="Rakitin A.L."/>
            <person name="Ivanova A.A."/>
            <person name="Beletsky A.V."/>
            <person name="Mardanov A.V."/>
            <person name="Sinninghe Damste J.S."/>
            <person name="Dedysh S.N."/>
        </authorList>
    </citation>
    <scope>NUCLEOTIDE SEQUENCE [LARGE SCALE GENOMIC DNA]</scope>
    <source>
        <strain evidence="2 3">SBC82</strain>
        <plasmid evidence="3">pacpol2</plasmid>
    </source>
</reference>
<dbReference type="Proteomes" id="UP000253606">
    <property type="component" value="Plasmid pACPOL2"/>
</dbReference>
<evidence type="ECO:0000256" key="1">
    <source>
        <dbReference type="SAM" id="MobiDB-lite"/>
    </source>
</evidence>
<organism evidence="2 3">
    <name type="scientific">Acidisarcina polymorpha</name>
    <dbReference type="NCBI Taxonomy" id="2211140"/>
    <lineage>
        <taxon>Bacteria</taxon>
        <taxon>Pseudomonadati</taxon>
        <taxon>Acidobacteriota</taxon>
        <taxon>Terriglobia</taxon>
        <taxon>Terriglobales</taxon>
        <taxon>Acidobacteriaceae</taxon>
        <taxon>Acidisarcina</taxon>
    </lineage>
</organism>
<keyword evidence="3" id="KW-1185">Reference proteome</keyword>
<evidence type="ECO:0000313" key="2">
    <source>
        <dbReference type="EMBL" id="AXC16102.1"/>
    </source>
</evidence>
<dbReference type="AlphaFoldDB" id="A0A2Z5GA10"/>
<gene>
    <name evidence="2" type="ORF">ACPOL_6894</name>
</gene>
<keyword evidence="2" id="KW-0614">Plasmid</keyword>
<name>A0A2Z5GA10_9BACT</name>
<feature type="compositionally biased region" description="Basic and acidic residues" evidence="1">
    <location>
        <begin position="1"/>
        <end position="10"/>
    </location>
</feature>
<evidence type="ECO:0000313" key="3">
    <source>
        <dbReference type="Proteomes" id="UP000253606"/>
    </source>
</evidence>
<accession>A0A2Z5GA10</accession>
<geneLocation type="plasmid" evidence="3">
    <name>pacpol2</name>
</geneLocation>
<sequence length="41" mass="4413">MTKSFKRGDPRLAMMDGEDGRDRGRLAPLAGMTVAGEHPIA</sequence>
<feature type="region of interest" description="Disordered" evidence="1">
    <location>
        <begin position="1"/>
        <end position="25"/>
    </location>
</feature>
<proteinExistence type="predicted"/>
<dbReference type="EMBL" id="CP030842">
    <property type="protein sequence ID" value="AXC16102.1"/>
    <property type="molecule type" value="Genomic_DNA"/>
</dbReference>
<dbReference type="KEGG" id="abas:ACPOL_6894"/>
<protein>
    <submittedName>
        <fullName evidence="2">Uncharacterized protein</fullName>
    </submittedName>
</protein>